<organism evidence="1">
    <name type="scientific">Marseillevirus LCMAC101</name>
    <dbReference type="NCBI Taxonomy" id="2506602"/>
    <lineage>
        <taxon>Viruses</taxon>
        <taxon>Varidnaviria</taxon>
        <taxon>Bamfordvirae</taxon>
        <taxon>Nucleocytoviricota</taxon>
        <taxon>Megaviricetes</taxon>
        <taxon>Pimascovirales</taxon>
        <taxon>Pimascovirales incertae sedis</taxon>
        <taxon>Marseilleviridae</taxon>
    </lineage>
</organism>
<proteinExistence type="predicted"/>
<accession>A0A481YQW6</accession>
<sequence length="157" mass="18480">MAEEFRDFIVEAKVRLLRRVPDSDDEEDPDDKQDYELNMVKVDHVKKKNMHDFAYEELNSKSFFMWLYYTPNLSGLVFHVLDKSVSFSEHTFTVTVKARYIFPKKCTKEYLEKSVNGVFNHWSRAGYVSYILDEFNILSADYFGDGTVTPDIFVNLT</sequence>
<evidence type="ECO:0000313" key="1">
    <source>
        <dbReference type="EMBL" id="QBK85621.1"/>
    </source>
</evidence>
<reference evidence="1" key="1">
    <citation type="journal article" date="2019" name="MBio">
        <title>Virus Genomes from Deep Sea Sediments Expand the Ocean Megavirome and Support Independent Origins of Viral Gigantism.</title>
        <authorList>
            <person name="Backstrom D."/>
            <person name="Yutin N."/>
            <person name="Jorgensen S.L."/>
            <person name="Dharamshi J."/>
            <person name="Homa F."/>
            <person name="Zaremba-Niedwiedzka K."/>
            <person name="Spang A."/>
            <person name="Wolf Y.I."/>
            <person name="Koonin E.V."/>
            <person name="Ettema T.J."/>
        </authorList>
    </citation>
    <scope>NUCLEOTIDE SEQUENCE</scope>
</reference>
<dbReference type="EMBL" id="MK500327">
    <property type="protein sequence ID" value="QBK85621.1"/>
    <property type="molecule type" value="Genomic_DNA"/>
</dbReference>
<gene>
    <name evidence="1" type="ORF">LCMAC101_02160</name>
</gene>
<protein>
    <submittedName>
        <fullName evidence="1">Uncharacterized protein</fullName>
    </submittedName>
</protein>
<name>A0A481YQW6_9VIRU</name>